<feature type="domain" description="PTS EIIA type-1" evidence="7">
    <location>
        <begin position="21"/>
        <end position="125"/>
    </location>
</feature>
<dbReference type="EMBL" id="RSAA01000007">
    <property type="protein sequence ID" value="RRO18199.1"/>
    <property type="molecule type" value="Genomic_DNA"/>
</dbReference>
<dbReference type="GO" id="GO:0009401">
    <property type="term" value="P:phosphoenolpyruvate-dependent sugar phosphotransferase system"/>
    <property type="evidence" value="ECO:0007669"/>
    <property type="project" value="UniProtKB-KW"/>
</dbReference>
<dbReference type="SUPFAM" id="SSF51261">
    <property type="entry name" value="Duplicated hybrid motif"/>
    <property type="match status" value="1"/>
</dbReference>
<protein>
    <submittedName>
        <fullName evidence="8">PTS glucose transporter subunit IIA</fullName>
    </submittedName>
</protein>
<keyword evidence="2" id="KW-0813">Transport</keyword>
<evidence type="ECO:0000256" key="3">
    <source>
        <dbReference type="ARBA" id="ARBA00022597"/>
    </source>
</evidence>
<dbReference type="NCBIfam" id="TIGR00830">
    <property type="entry name" value="PTBA"/>
    <property type="match status" value="1"/>
</dbReference>
<dbReference type="InterPro" id="IPR050890">
    <property type="entry name" value="PTS_EIIA_component"/>
</dbReference>
<keyword evidence="9" id="KW-1185">Reference proteome</keyword>
<keyword evidence="6" id="KW-0418">Kinase</keyword>
<evidence type="ECO:0000256" key="2">
    <source>
        <dbReference type="ARBA" id="ARBA00022448"/>
    </source>
</evidence>
<evidence type="ECO:0000313" key="8">
    <source>
        <dbReference type="EMBL" id="RRO18199.1"/>
    </source>
</evidence>
<evidence type="ECO:0000256" key="6">
    <source>
        <dbReference type="ARBA" id="ARBA00022777"/>
    </source>
</evidence>
<dbReference type="GO" id="GO:0016301">
    <property type="term" value="F:kinase activity"/>
    <property type="evidence" value="ECO:0007669"/>
    <property type="project" value="UniProtKB-KW"/>
</dbReference>
<reference evidence="8 9" key="1">
    <citation type="submission" date="2018-11" db="EMBL/GenBank/DDBJ databases">
        <title>Saccharopolyspora rhizosphaerae sp. nov., an actinomycete isolated from rhizosphere soil in Thailand.</title>
        <authorList>
            <person name="Intra B."/>
            <person name="Euanorasetr J."/>
            <person name="Take A."/>
            <person name="Inahashi Y."/>
            <person name="Mori M."/>
            <person name="Panbangred W."/>
            <person name="Matsumoto A."/>
        </authorList>
    </citation>
    <scope>NUCLEOTIDE SEQUENCE [LARGE SCALE GENOMIC DNA]</scope>
    <source>
        <strain evidence="8 9">H219</strain>
    </source>
</reference>
<dbReference type="PROSITE" id="PS51093">
    <property type="entry name" value="PTS_EIIA_TYPE_1"/>
    <property type="match status" value="1"/>
</dbReference>
<evidence type="ECO:0000256" key="4">
    <source>
        <dbReference type="ARBA" id="ARBA00022679"/>
    </source>
</evidence>
<dbReference type="Pfam" id="PF00358">
    <property type="entry name" value="PTS_EIIA_1"/>
    <property type="match status" value="1"/>
</dbReference>
<sequence>MSTEVGSPVAGLTTPLSDVPDPVFSQAMVGPGLAVKPTGGESDVVAPAAGQVVTLHPHAFVIAASTGGAVLVHLGIDTVKLKGEGFTLHVAKGDAVEAGQKMITWNPTEVESQGYSSTCPVIALEAAPESLTDLREDAQVLAGDPLFVLDA</sequence>
<gene>
    <name evidence="8" type="ORF">EIL87_08120</name>
</gene>
<dbReference type="InterPro" id="IPR011055">
    <property type="entry name" value="Dup_hybrid_motif"/>
</dbReference>
<dbReference type="RefSeq" id="WP_125089550.1">
    <property type="nucleotide sequence ID" value="NZ_RSAA01000007.1"/>
</dbReference>
<proteinExistence type="predicted"/>
<evidence type="ECO:0000259" key="7">
    <source>
        <dbReference type="PROSITE" id="PS51093"/>
    </source>
</evidence>
<comment type="caution">
    <text evidence="8">The sequence shown here is derived from an EMBL/GenBank/DDBJ whole genome shotgun (WGS) entry which is preliminary data.</text>
</comment>
<organism evidence="8 9">
    <name type="scientific">Saccharopolyspora rhizosphaerae</name>
    <dbReference type="NCBI Taxonomy" id="2492662"/>
    <lineage>
        <taxon>Bacteria</taxon>
        <taxon>Bacillati</taxon>
        <taxon>Actinomycetota</taxon>
        <taxon>Actinomycetes</taxon>
        <taxon>Pseudonocardiales</taxon>
        <taxon>Pseudonocardiaceae</taxon>
        <taxon>Saccharopolyspora</taxon>
    </lineage>
</organism>
<dbReference type="PROSITE" id="PS00371">
    <property type="entry name" value="PTS_EIIA_TYPE_1_HIS"/>
    <property type="match status" value="1"/>
</dbReference>
<evidence type="ECO:0000256" key="5">
    <source>
        <dbReference type="ARBA" id="ARBA00022683"/>
    </source>
</evidence>
<dbReference type="GO" id="GO:0005737">
    <property type="term" value="C:cytoplasm"/>
    <property type="evidence" value="ECO:0007669"/>
    <property type="project" value="UniProtKB-SubCell"/>
</dbReference>
<keyword evidence="3 8" id="KW-0762">Sugar transport</keyword>
<evidence type="ECO:0000256" key="1">
    <source>
        <dbReference type="ARBA" id="ARBA00004496"/>
    </source>
</evidence>
<dbReference type="Gene3D" id="2.70.70.10">
    <property type="entry name" value="Glucose Permease (Domain IIA)"/>
    <property type="match status" value="1"/>
</dbReference>
<dbReference type="PANTHER" id="PTHR45008:SF1">
    <property type="entry name" value="PTS SYSTEM GLUCOSE-SPECIFIC EIIA COMPONENT"/>
    <property type="match status" value="1"/>
</dbReference>
<keyword evidence="5" id="KW-0598">Phosphotransferase system</keyword>
<dbReference type="AlphaFoldDB" id="A0A426JYH2"/>
<keyword evidence="4" id="KW-0808">Transferase</keyword>
<evidence type="ECO:0000313" key="9">
    <source>
        <dbReference type="Proteomes" id="UP000274515"/>
    </source>
</evidence>
<comment type="subcellular location">
    <subcellularLocation>
        <location evidence="1">Cytoplasm</location>
    </subcellularLocation>
</comment>
<dbReference type="Proteomes" id="UP000274515">
    <property type="component" value="Unassembled WGS sequence"/>
</dbReference>
<dbReference type="OrthoDB" id="7571469at2"/>
<accession>A0A426JYH2</accession>
<name>A0A426JYH2_9PSEU</name>
<dbReference type="PANTHER" id="PTHR45008">
    <property type="entry name" value="PTS SYSTEM GLUCOSE-SPECIFIC EIIA COMPONENT"/>
    <property type="match status" value="1"/>
</dbReference>
<dbReference type="InterPro" id="IPR001127">
    <property type="entry name" value="PTS_EIIA_1_perm"/>
</dbReference>